<dbReference type="PANTHER" id="PTHR43283">
    <property type="entry name" value="BETA-LACTAMASE-RELATED"/>
    <property type="match status" value="1"/>
</dbReference>
<name>A0A6N8KWL2_9SPHI</name>
<proteinExistence type="predicted"/>
<feature type="signal peptide" evidence="2">
    <location>
        <begin position="1"/>
        <end position="21"/>
    </location>
</feature>
<evidence type="ECO:0000313" key="5">
    <source>
        <dbReference type="Proteomes" id="UP000435036"/>
    </source>
</evidence>
<organism evidence="4 5">
    <name type="scientific">Sphingobacterium humi</name>
    <dbReference type="NCBI Taxonomy" id="1796905"/>
    <lineage>
        <taxon>Bacteria</taxon>
        <taxon>Pseudomonadati</taxon>
        <taxon>Bacteroidota</taxon>
        <taxon>Sphingobacteriia</taxon>
        <taxon>Sphingobacteriales</taxon>
        <taxon>Sphingobacteriaceae</taxon>
        <taxon>Sphingobacterium</taxon>
    </lineage>
</organism>
<comment type="caution">
    <text evidence="4">The sequence shown here is derived from an EMBL/GenBank/DDBJ whole genome shotgun (WGS) entry which is preliminary data.</text>
</comment>
<dbReference type="EMBL" id="WSQA01000004">
    <property type="protein sequence ID" value="MVZ61840.1"/>
    <property type="molecule type" value="Genomic_DNA"/>
</dbReference>
<keyword evidence="5" id="KW-1185">Reference proteome</keyword>
<reference evidence="4 5" key="1">
    <citation type="submission" date="2019-12" db="EMBL/GenBank/DDBJ databases">
        <authorList>
            <person name="Dong K."/>
        </authorList>
    </citation>
    <scope>NUCLEOTIDE SEQUENCE [LARGE SCALE GENOMIC DNA]</scope>
    <source>
        <strain evidence="4 5">JCM 31225</strain>
    </source>
</reference>
<dbReference type="Gene3D" id="3.40.710.10">
    <property type="entry name" value="DD-peptidase/beta-lactamase superfamily"/>
    <property type="match status" value="1"/>
</dbReference>
<keyword evidence="2" id="KW-0732">Signal</keyword>
<gene>
    <name evidence="4" type="ORF">GQF63_07410</name>
</gene>
<accession>A0A6N8KWL2</accession>
<dbReference type="PANTHER" id="PTHR43283:SF11">
    <property type="entry name" value="BETA-LACTAMASE-RELATED DOMAIN-CONTAINING PROTEIN"/>
    <property type="match status" value="1"/>
</dbReference>
<feature type="chain" id="PRO_5027091429" evidence="2">
    <location>
        <begin position="22"/>
        <end position="576"/>
    </location>
</feature>
<keyword evidence="1 4" id="KW-0378">Hydrolase</keyword>
<dbReference type="GO" id="GO:0016787">
    <property type="term" value="F:hydrolase activity"/>
    <property type="evidence" value="ECO:0007669"/>
    <property type="project" value="UniProtKB-KW"/>
</dbReference>
<sequence length="576" mass="64641">MIRKIGLAFIAILIQASFVQAQYKQTVKNNTVIESNQRNILPFKSLDQYKIAVVTADNNKYAPFIQQLERYAELQVVDFNQFDEKTKYFNTIIVAGTAAEFRPAQLAMLVQSAVNNKNVVFCQFGQEQNYSNLSVSPQQLRHYASVLKNSETTAQAQAYAAMSIFGGLGVTEGAIKTEQSRLQYNRGAKSDMDLKRMGQRIDAIAKEAISEHAAPGMVVMAVKDGQVIFEKAYGNHTYQSGKATQLSDIFDLASVSKIAGTTPVVMHLQEKGIINLDSTMGHYLWQAKETNKANITLRTVLLHEAGFTPFIPFYKALKPGDLQQTKSPSHQVQVADNAFLKNNYYMDVMWPEMLHSPVKPIGNYVYSDISMYVMKEVSEHETATPMGDYVQQILYKKIGMQTAGYLPRNRFPKDRIVPTQLDTAFRKSLLQGFVHDEGAAMAGGVAGHAGLFATANDLAIYGQMLLNRGEYGGVRYYKPETVDLFTSKQSKTSRRGLGFDRYDPNPKVNYPSKLANESVYGHTGYTGTCIWIDPRNQFIYIFLSNRVHPQVSSKLLDLNIRSRIQDVMYETINNAK</sequence>
<feature type="domain" description="Beta-lactamase-related" evidence="3">
    <location>
        <begin position="202"/>
        <end position="560"/>
    </location>
</feature>
<dbReference type="AlphaFoldDB" id="A0A6N8KWL2"/>
<dbReference type="Proteomes" id="UP000435036">
    <property type="component" value="Unassembled WGS sequence"/>
</dbReference>
<dbReference type="SUPFAM" id="SSF56601">
    <property type="entry name" value="beta-lactamase/transpeptidase-like"/>
    <property type="match status" value="1"/>
</dbReference>
<dbReference type="InterPro" id="IPR050789">
    <property type="entry name" value="Diverse_Enzym_Activities"/>
</dbReference>
<dbReference type="InterPro" id="IPR001466">
    <property type="entry name" value="Beta-lactam-related"/>
</dbReference>
<dbReference type="Pfam" id="PF00144">
    <property type="entry name" value="Beta-lactamase"/>
    <property type="match status" value="1"/>
</dbReference>
<dbReference type="InterPro" id="IPR012338">
    <property type="entry name" value="Beta-lactam/transpept-like"/>
</dbReference>
<dbReference type="OrthoDB" id="9805821at2"/>
<evidence type="ECO:0000256" key="2">
    <source>
        <dbReference type="SAM" id="SignalP"/>
    </source>
</evidence>
<dbReference type="RefSeq" id="WP_160368572.1">
    <property type="nucleotide sequence ID" value="NZ_WSQA01000004.1"/>
</dbReference>
<evidence type="ECO:0000256" key="1">
    <source>
        <dbReference type="ARBA" id="ARBA00022801"/>
    </source>
</evidence>
<evidence type="ECO:0000259" key="3">
    <source>
        <dbReference type="Pfam" id="PF00144"/>
    </source>
</evidence>
<evidence type="ECO:0000313" key="4">
    <source>
        <dbReference type="EMBL" id="MVZ61840.1"/>
    </source>
</evidence>
<protein>
    <submittedName>
        <fullName evidence="4">Serine hydrolase</fullName>
    </submittedName>
</protein>